<evidence type="ECO:0000256" key="8">
    <source>
        <dbReference type="SAM" id="MobiDB-lite"/>
    </source>
</evidence>
<keyword evidence="4 7" id="KW-0694">RNA-binding</keyword>
<comment type="caution">
    <text evidence="10">The sequence shown here is derived from an EMBL/GenBank/DDBJ whole genome shotgun (WGS) entry which is preliminary data.</text>
</comment>
<evidence type="ECO:0000313" key="10">
    <source>
        <dbReference type="EMBL" id="TKI68490.1"/>
    </source>
</evidence>
<dbReference type="Gene3D" id="2.40.50.140">
    <property type="entry name" value="Nucleic acid-binding proteins"/>
    <property type="match status" value="1"/>
</dbReference>
<dbReference type="SUPFAM" id="SSF54814">
    <property type="entry name" value="Prokaryotic type KH domain (KH-domain type II)"/>
    <property type="match status" value="2"/>
</dbReference>
<name>A0A4U2Z4V6_9BACT</name>
<dbReference type="InterPro" id="IPR030842">
    <property type="entry name" value="TF_NusA_bacterial"/>
</dbReference>
<dbReference type="Gene3D" id="3.30.300.20">
    <property type="match status" value="2"/>
</dbReference>
<dbReference type="FunFam" id="3.30.300.20:FF:000002">
    <property type="entry name" value="Transcription termination/antitermination protein NusA"/>
    <property type="match status" value="1"/>
</dbReference>
<dbReference type="Pfam" id="PF26594">
    <property type="entry name" value="KH_NusA_2nd"/>
    <property type="match status" value="1"/>
</dbReference>
<dbReference type="GO" id="GO:0031564">
    <property type="term" value="P:transcription antitermination"/>
    <property type="evidence" value="ECO:0007669"/>
    <property type="project" value="UniProtKB-UniRule"/>
</dbReference>
<dbReference type="OrthoDB" id="9807233at2"/>
<dbReference type="GO" id="GO:0005829">
    <property type="term" value="C:cytosol"/>
    <property type="evidence" value="ECO:0007669"/>
    <property type="project" value="TreeGrafter"/>
</dbReference>
<keyword evidence="6 7" id="KW-0804">Transcription</keyword>
<dbReference type="InterPro" id="IPR003029">
    <property type="entry name" value="S1_domain"/>
</dbReference>
<feature type="region of interest" description="Disordered" evidence="8">
    <location>
        <begin position="353"/>
        <end position="378"/>
    </location>
</feature>
<dbReference type="PROSITE" id="PS50126">
    <property type="entry name" value="S1"/>
    <property type="match status" value="1"/>
</dbReference>
<dbReference type="SUPFAM" id="SSF69705">
    <property type="entry name" value="Transcription factor NusA, N-terminal domain"/>
    <property type="match status" value="1"/>
</dbReference>
<evidence type="ECO:0000256" key="1">
    <source>
        <dbReference type="ARBA" id="ARBA00022472"/>
    </source>
</evidence>
<dbReference type="Pfam" id="PF13184">
    <property type="entry name" value="KH_NusA_1st"/>
    <property type="match status" value="1"/>
</dbReference>
<dbReference type="GO" id="GO:0003723">
    <property type="term" value="F:RNA binding"/>
    <property type="evidence" value="ECO:0007669"/>
    <property type="project" value="UniProtKB-UniRule"/>
</dbReference>
<dbReference type="RefSeq" id="WP_137015159.1">
    <property type="nucleotide sequence ID" value="NZ_SZPX01000008.1"/>
</dbReference>
<dbReference type="SMART" id="SM00316">
    <property type="entry name" value="S1"/>
    <property type="match status" value="1"/>
</dbReference>
<dbReference type="InterPro" id="IPR015946">
    <property type="entry name" value="KH_dom-like_a/b"/>
</dbReference>
<organism evidence="10 11">
    <name type="scientific">Sulfurimonas crateris</name>
    <dbReference type="NCBI Taxonomy" id="2574727"/>
    <lineage>
        <taxon>Bacteria</taxon>
        <taxon>Pseudomonadati</taxon>
        <taxon>Campylobacterota</taxon>
        <taxon>Epsilonproteobacteria</taxon>
        <taxon>Campylobacterales</taxon>
        <taxon>Sulfurimonadaceae</taxon>
        <taxon>Sulfurimonas</taxon>
    </lineage>
</organism>
<dbReference type="CDD" id="cd04455">
    <property type="entry name" value="S1_NusA"/>
    <property type="match status" value="1"/>
</dbReference>
<evidence type="ECO:0000256" key="4">
    <source>
        <dbReference type="ARBA" id="ARBA00022884"/>
    </source>
</evidence>
<dbReference type="AlphaFoldDB" id="A0A4U2Z4V6"/>
<keyword evidence="2 7" id="KW-0963">Cytoplasm</keyword>
<accession>A0A4U2Z4V6</accession>
<evidence type="ECO:0000256" key="6">
    <source>
        <dbReference type="ARBA" id="ARBA00023163"/>
    </source>
</evidence>
<evidence type="ECO:0000256" key="3">
    <source>
        <dbReference type="ARBA" id="ARBA00022814"/>
    </source>
</evidence>
<dbReference type="EMBL" id="SZPX01000008">
    <property type="protein sequence ID" value="TKI68490.1"/>
    <property type="molecule type" value="Genomic_DNA"/>
</dbReference>
<dbReference type="NCBIfam" id="TIGR01953">
    <property type="entry name" value="NusA"/>
    <property type="match status" value="1"/>
</dbReference>
<reference evidence="10 11" key="1">
    <citation type="submission" date="2019-04" db="EMBL/GenBank/DDBJ databases">
        <title>Sulfurimonas crateris sp. nov. a facultative anaerobic sulfur-oxidizing chemolithautotrophic bacterium isolated from a terrestrial mud vulcano.</title>
        <authorList>
            <person name="Ratnikova N.M."/>
            <person name="Slobodkin A.I."/>
            <person name="Merkel A.Y."/>
            <person name="Novikov A."/>
            <person name="Bonch-Osmolovskaya E.A."/>
            <person name="Slobodkina G.B."/>
        </authorList>
    </citation>
    <scope>NUCLEOTIDE SEQUENCE [LARGE SCALE GENOMIC DNA]</scope>
    <source>
        <strain evidence="10 11">SN118</strain>
    </source>
</reference>
<feature type="domain" description="S1 motif" evidence="9">
    <location>
        <begin position="141"/>
        <end position="207"/>
    </location>
</feature>
<dbReference type="PANTHER" id="PTHR22648">
    <property type="entry name" value="TRANSCRIPTION TERMINATION FACTOR NUSA"/>
    <property type="match status" value="1"/>
</dbReference>
<dbReference type="InterPro" id="IPR058582">
    <property type="entry name" value="KH_NusA_2nd"/>
</dbReference>
<dbReference type="InterPro" id="IPR025249">
    <property type="entry name" value="TF_NusA_KH_1st"/>
</dbReference>
<dbReference type="GO" id="GO:0006353">
    <property type="term" value="P:DNA-templated transcription termination"/>
    <property type="evidence" value="ECO:0007669"/>
    <property type="project" value="UniProtKB-UniRule"/>
</dbReference>
<dbReference type="InterPro" id="IPR036555">
    <property type="entry name" value="NusA_N_sf"/>
</dbReference>
<evidence type="ECO:0000256" key="7">
    <source>
        <dbReference type="HAMAP-Rule" id="MF_00945"/>
    </source>
</evidence>
<dbReference type="InterPro" id="IPR013735">
    <property type="entry name" value="TF_NusA_N"/>
</dbReference>
<dbReference type="Pfam" id="PF00575">
    <property type="entry name" value="S1"/>
    <property type="match status" value="1"/>
</dbReference>
<dbReference type="GO" id="GO:0003700">
    <property type="term" value="F:DNA-binding transcription factor activity"/>
    <property type="evidence" value="ECO:0007669"/>
    <property type="project" value="InterPro"/>
</dbReference>
<evidence type="ECO:0000256" key="5">
    <source>
        <dbReference type="ARBA" id="ARBA00023015"/>
    </source>
</evidence>
<proteinExistence type="inferred from homology"/>
<dbReference type="Pfam" id="PF08529">
    <property type="entry name" value="NusA_N"/>
    <property type="match status" value="1"/>
</dbReference>
<evidence type="ECO:0000256" key="2">
    <source>
        <dbReference type="ARBA" id="ARBA00022490"/>
    </source>
</evidence>
<dbReference type="SUPFAM" id="SSF50249">
    <property type="entry name" value="Nucleic acid-binding proteins"/>
    <property type="match status" value="1"/>
</dbReference>
<sequence length="378" mass="41766">MEKILDIVEAIAHEKGLKPEKVKEALKTAFIQTAKRVINSKFAFEAVINSQTKTLDVIQTITVVADDDERLKDEETAPAYISITEAREYDDQVELDDQLQIPHDLEEYGRTAASSLHREIEYHIQRLIEDEIFNKYKAKIGTLVTGRVTRVDNNNATYIDVDEVRAVLPMKSRIKGEVFKVGDHLKAVVRRVNMDKENGIQIELSRTSPKFLEELLALEVPEIADGTVIIEKSARIPGERAKIALVSMHPQVDAVGATVGVKGVRINAVSQELIGENIDCIEYTSIPELFLSRIMSPAIISAVEIVKDENGEAEKAIITLSSDQKSKAIGKGGINIRLASMLSGLNIELVESDKSEQDGSESSSEQKESVDALAALFN</sequence>
<dbReference type="InterPro" id="IPR010213">
    <property type="entry name" value="TF_NusA"/>
</dbReference>
<dbReference type="HAMAP" id="MF_00945_B">
    <property type="entry name" value="NusA_B"/>
    <property type="match status" value="1"/>
</dbReference>
<comment type="similarity">
    <text evidence="7">Belongs to the NusA family.</text>
</comment>
<dbReference type="Proteomes" id="UP000309561">
    <property type="component" value="Unassembled WGS sequence"/>
</dbReference>
<dbReference type="Gene3D" id="3.30.1480.10">
    <property type="entry name" value="NusA, N-terminal domain"/>
    <property type="match status" value="1"/>
</dbReference>
<dbReference type="PANTHER" id="PTHR22648:SF0">
    <property type="entry name" value="TRANSCRIPTION TERMINATION_ANTITERMINATION PROTEIN NUSA"/>
    <property type="match status" value="1"/>
</dbReference>
<comment type="subunit">
    <text evidence="7">Monomer. Binds directly to the core enzyme of the DNA-dependent RNA polymerase and to nascent RNA.</text>
</comment>
<dbReference type="InterPro" id="IPR012340">
    <property type="entry name" value="NA-bd_OB-fold"/>
</dbReference>
<keyword evidence="5 7" id="KW-0805">Transcription regulation</keyword>
<gene>
    <name evidence="7 10" type="primary">nusA</name>
    <name evidence="10" type="ORF">FCU45_10790</name>
</gene>
<protein>
    <recommendedName>
        <fullName evidence="7">Transcription termination/antitermination protein NusA</fullName>
    </recommendedName>
</protein>
<comment type="function">
    <text evidence="7">Participates in both transcription termination and antitermination.</text>
</comment>
<evidence type="ECO:0000259" key="9">
    <source>
        <dbReference type="PROSITE" id="PS50126"/>
    </source>
</evidence>
<dbReference type="CDD" id="cd02134">
    <property type="entry name" value="KH-II_NusA_rpt1"/>
    <property type="match status" value="1"/>
</dbReference>
<keyword evidence="1 7" id="KW-0806">Transcription termination</keyword>
<dbReference type="InterPro" id="IPR009019">
    <property type="entry name" value="KH_sf_prok-type"/>
</dbReference>
<keyword evidence="11" id="KW-1185">Reference proteome</keyword>
<evidence type="ECO:0000313" key="11">
    <source>
        <dbReference type="Proteomes" id="UP000309561"/>
    </source>
</evidence>
<comment type="subcellular location">
    <subcellularLocation>
        <location evidence="7">Cytoplasm</location>
    </subcellularLocation>
</comment>
<keyword evidence="3 7" id="KW-0889">Transcription antitermination</keyword>